<dbReference type="EMBL" id="AWSJ01000005">
    <property type="protein sequence ID" value="ERI11815.1"/>
    <property type="molecule type" value="Genomic_DNA"/>
</dbReference>
<accession>U1XA42</accession>
<keyword evidence="2" id="KW-1185">Reference proteome</keyword>
<dbReference type="STRING" id="649747.HMPREF0083_00069"/>
<evidence type="ECO:0000313" key="2">
    <source>
        <dbReference type="Proteomes" id="UP000016511"/>
    </source>
</evidence>
<sequence length="214" mass="23953">MEEKGGKKVKNCIIFKKVVLSLILAMFVTYSVGLDTYVKAAQPVWMEDVGPIRFVITDVHTGYAGPKFPSNSTPHTNFHIYKKNDKTGRYDTELANYHIVKYSSKSSSTCIYVWDSISKKTIVDICTDSWKNAASAAASAMKNFISEAVDKFVEIGVATWLAIAGAIYSIITKLNPVPRTINTSNEEEQTQQDEDTSPYPYIEMPYLPVVELEE</sequence>
<dbReference type="PATRIC" id="fig|649747.3.peg.61"/>
<dbReference type="Proteomes" id="UP000016511">
    <property type="component" value="Unassembled WGS sequence"/>
</dbReference>
<name>U1XA42_ANEAE</name>
<dbReference type="eggNOG" id="ENOG50335JG">
    <property type="taxonomic scope" value="Bacteria"/>
</dbReference>
<evidence type="ECO:0000313" key="1">
    <source>
        <dbReference type="EMBL" id="ERI11815.1"/>
    </source>
</evidence>
<organism evidence="1 2">
    <name type="scientific">Aneurinibacillus aneurinilyticus ATCC 12856</name>
    <dbReference type="NCBI Taxonomy" id="649747"/>
    <lineage>
        <taxon>Bacteria</taxon>
        <taxon>Bacillati</taxon>
        <taxon>Bacillota</taxon>
        <taxon>Bacilli</taxon>
        <taxon>Bacillales</taxon>
        <taxon>Paenibacillaceae</taxon>
        <taxon>Aneurinibacillus group</taxon>
        <taxon>Aneurinibacillus</taxon>
    </lineage>
</organism>
<dbReference type="HOGENOM" id="CLU_1286553_0_0_9"/>
<protein>
    <submittedName>
        <fullName evidence="1">Uncharacterized protein</fullName>
    </submittedName>
</protein>
<dbReference type="AlphaFoldDB" id="U1XA42"/>
<gene>
    <name evidence="1" type="ORF">HMPREF0083_00069</name>
</gene>
<comment type="caution">
    <text evidence="1">The sequence shown here is derived from an EMBL/GenBank/DDBJ whole genome shotgun (WGS) entry which is preliminary data.</text>
</comment>
<reference evidence="1 2" key="1">
    <citation type="submission" date="2013-08" db="EMBL/GenBank/DDBJ databases">
        <authorList>
            <person name="Weinstock G."/>
            <person name="Sodergren E."/>
            <person name="Wylie T."/>
            <person name="Fulton L."/>
            <person name="Fulton R."/>
            <person name="Fronick C."/>
            <person name="O'Laughlin M."/>
            <person name="Godfrey J."/>
            <person name="Miner T."/>
            <person name="Herter B."/>
            <person name="Appelbaum E."/>
            <person name="Cordes M."/>
            <person name="Lek S."/>
            <person name="Wollam A."/>
            <person name="Pepin K.H."/>
            <person name="Palsikar V.B."/>
            <person name="Mitreva M."/>
            <person name="Wilson R.K."/>
        </authorList>
    </citation>
    <scope>NUCLEOTIDE SEQUENCE [LARGE SCALE GENOMIC DNA]</scope>
    <source>
        <strain evidence="1 2">ATCC 12856</strain>
    </source>
</reference>
<proteinExistence type="predicted"/>